<comment type="caution">
    <text evidence="1">The sequence shown here is derived from an EMBL/GenBank/DDBJ whole genome shotgun (WGS) entry which is preliminary data.</text>
</comment>
<organism evidence="1 2">
    <name type="scientific">Hydrogenophaga atypica</name>
    <dbReference type="NCBI Taxonomy" id="249409"/>
    <lineage>
        <taxon>Bacteria</taxon>
        <taxon>Pseudomonadati</taxon>
        <taxon>Pseudomonadota</taxon>
        <taxon>Betaproteobacteria</taxon>
        <taxon>Burkholderiales</taxon>
        <taxon>Comamonadaceae</taxon>
        <taxon>Hydrogenophaga</taxon>
    </lineage>
</organism>
<gene>
    <name evidence="1" type="ORF">ACFQPB_23345</name>
</gene>
<accession>A0ABW2QRL8</accession>
<name>A0ABW2QRL8_9BURK</name>
<evidence type="ECO:0000313" key="2">
    <source>
        <dbReference type="Proteomes" id="UP001596501"/>
    </source>
</evidence>
<reference evidence="2" key="1">
    <citation type="journal article" date="2019" name="Int. J. Syst. Evol. Microbiol.">
        <title>The Global Catalogue of Microorganisms (GCM) 10K type strain sequencing project: providing services to taxonomists for standard genome sequencing and annotation.</title>
        <authorList>
            <consortium name="The Broad Institute Genomics Platform"/>
            <consortium name="The Broad Institute Genome Sequencing Center for Infectious Disease"/>
            <person name="Wu L."/>
            <person name="Ma J."/>
        </authorList>
    </citation>
    <scope>NUCLEOTIDE SEQUENCE [LARGE SCALE GENOMIC DNA]</scope>
    <source>
        <strain evidence="2">CGMCC 1.12371</strain>
    </source>
</reference>
<evidence type="ECO:0000313" key="1">
    <source>
        <dbReference type="EMBL" id="MFC7411794.1"/>
    </source>
</evidence>
<dbReference type="EMBL" id="JBHTCA010000051">
    <property type="protein sequence ID" value="MFC7411794.1"/>
    <property type="molecule type" value="Genomic_DNA"/>
</dbReference>
<protein>
    <submittedName>
        <fullName evidence="1">Uncharacterized protein</fullName>
    </submittedName>
</protein>
<sequence length="158" mass="17692">MFEPKRLTSAFKWIAPEKRKSRFGPMPPRKAGTRSPWLWLARLADELYLVNESEEVLERVSASPIGWLRIGHEEGVTPLNQPTPCIGYHGVPKCAAVKVAEYDDFYDLDFDLGVSLVIQSQRMGCVELQTPLSKGGVQETVLLWDNGDTGPGVHMNPR</sequence>
<dbReference type="Proteomes" id="UP001596501">
    <property type="component" value="Unassembled WGS sequence"/>
</dbReference>
<proteinExistence type="predicted"/>
<keyword evidence="2" id="KW-1185">Reference proteome</keyword>